<evidence type="ECO:0000259" key="1">
    <source>
        <dbReference type="Pfam" id="PF21751"/>
    </source>
</evidence>
<feature type="domain" description="Probable sensor" evidence="1">
    <location>
        <begin position="25"/>
        <end position="121"/>
    </location>
</feature>
<dbReference type="Proteomes" id="UP000298284">
    <property type="component" value="Unassembled WGS sequence"/>
</dbReference>
<dbReference type="OrthoDB" id="177520at2"/>
<dbReference type="InterPro" id="IPR048551">
    <property type="entry name" value="DACNV"/>
</dbReference>
<evidence type="ECO:0000313" key="3">
    <source>
        <dbReference type="Proteomes" id="UP000298284"/>
    </source>
</evidence>
<name>A0A4Z0MEC8_9BACT</name>
<keyword evidence="3" id="KW-1185">Reference proteome</keyword>
<accession>A0A4Z0MEC8</accession>
<proteinExistence type="predicted"/>
<protein>
    <recommendedName>
        <fullName evidence="1">Probable sensor domain-containing protein</fullName>
    </recommendedName>
</protein>
<evidence type="ECO:0000313" key="2">
    <source>
        <dbReference type="EMBL" id="TGD77648.1"/>
    </source>
</evidence>
<reference evidence="2 3" key="1">
    <citation type="submission" date="2019-04" db="EMBL/GenBank/DDBJ databases">
        <authorList>
            <person name="Feng G."/>
            <person name="Zhang J."/>
            <person name="Zhu H."/>
        </authorList>
    </citation>
    <scope>NUCLEOTIDE SEQUENCE [LARGE SCALE GENOMIC DNA]</scope>
    <source>
        <strain evidence="2 3">JCM 19491</strain>
    </source>
</reference>
<dbReference type="Pfam" id="PF21751">
    <property type="entry name" value="DACNV"/>
    <property type="match status" value="1"/>
</dbReference>
<comment type="caution">
    <text evidence="2">The sequence shown here is derived from an EMBL/GenBank/DDBJ whole genome shotgun (WGS) entry which is preliminary data.</text>
</comment>
<dbReference type="RefSeq" id="WP_135532833.1">
    <property type="nucleotide sequence ID" value="NZ_SRKZ01000008.1"/>
</dbReference>
<gene>
    <name evidence="2" type="ORF">EU557_23015</name>
</gene>
<dbReference type="AlphaFoldDB" id="A0A4Z0MEC8"/>
<dbReference type="EMBL" id="SRKZ01000008">
    <property type="protein sequence ID" value="TGD77648.1"/>
    <property type="molecule type" value="Genomic_DNA"/>
</dbReference>
<sequence>MAVAYYPGELAAALHARWLALPAAVPLPEPPVLTQFLSTIYQASLLQEEGRGVECHVVLATEQQLAHPSLAPGGYHVLALGEPRPWEEQEIRRLSPAVARPSTLLAVRAATTGDLVLWGLLVADAPWDYLPGSLPPASSTVPAVLEAGGRDRAG</sequence>
<organism evidence="2 3">
    <name type="scientific">Hymenobacter wooponensis</name>
    <dbReference type="NCBI Taxonomy" id="1525360"/>
    <lineage>
        <taxon>Bacteria</taxon>
        <taxon>Pseudomonadati</taxon>
        <taxon>Bacteroidota</taxon>
        <taxon>Cytophagia</taxon>
        <taxon>Cytophagales</taxon>
        <taxon>Hymenobacteraceae</taxon>
        <taxon>Hymenobacter</taxon>
    </lineage>
</organism>